<dbReference type="EMBL" id="MPUH01001026">
    <property type="protein sequence ID" value="OMJ71068.1"/>
    <property type="molecule type" value="Genomic_DNA"/>
</dbReference>
<dbReference type="AlphaFoldDB" id="A0A1R2B2R2"/>
<name>A0A1R2B2R2_9CILI</name>
<evidence type="ECO:0000313" key="1">
    <source>
        <dbReference type="EMBL" id="OMJ71068.1"/>
    </source>
</evidence>
<protein>
    <submittedName>
        <fullName evidence="1">Uncharacterized protein</fullName>
    </submittedName>
</protein>
<dbReference type="OrthoDB" id="323661at2759"/>
<dbReference type="Proteomes" id="UP000187209">
    <property type="component" value="Unassembled WGS sequence"/>
</dbReference>
<accession>A0A1R2B2R2</accession>
<gene>
    <name evidence="1" type="ORF">SteCoe_30825</name>
</gene>
<sequence length="339" mass="39149">MSSNIPPKPRYNPRLLYYTAGEGEKIRKPECFRSHISEPDAAAKLLQRNPHNSDEIPIKLKSSYTKPKYYSPGLYSGCFDSSKNDTSLIFPAYSLTEAKVIKSREYASQANRPSSLCAKTVGKDEFKSKIRERRNNTAVNVEENWLYRTRMRPVEIDKNKDVLDPSENCPEWFKIKENPMVKNHDIAKSKGFDGTVTVLSRITGWITVSPKSRNRQKRLGRYGPYDKNNGDVNFQNVSDLAPAWMHTDFPRKENNQYLNTIPHPCLRKELKRVLTVEKDQPQKSVFSIGDFRHNVVTAEEVIKYSKSVSNKPYRLIEWKEDALKQKFDKQVTGKIGSMY</sequence>
<proteinExistence type="predicted"/>
<keyword evidence="2" id="KW-1185">Reference proteome</keyword>
<evidence type="ECO:0000313" key="2">
    <source>
        <dbReference type="Proteomes" id="UP000187209"/>
    </source>
</evidence>
<organism evidence="1 2">
    <name type="scientific">Stentor coeruleus</name>
    <dbReference type="NCBI Taxonomy" id="5963"/>
    <lineage>
        <taxon>Eukaryota</taxon>
        <taxon>Sar</taxon>
        <taxon>Alveolata</taxon>
        <taxon>Ciliophora</taxon>
        <taxon>Postciliodesmatophora</taxon>
        <taxon>Heterotrichea</taxon>
        <taxon>Heterotrichida</taxon>
        <taxon>Stentoridae</taxon>
        <taxon>Stentor</taxon>
    </lineage>
</organism>
<reference evidence="1 2" key="1">
    <citation type="submission" date="2016-11" db="EMBL/GenBank/DDBJ databases">
        <title>The macronuclear genome of Stentor coeruleus: a giant cell with tiny introns.</title>
        <authorList>
            <person name="Slabodnick M."/>
            <person name="Ruby J.G."/>
            <person name="Reiff S.B."/>
            <person name="Swart E.C."/>
            <person name="Gosai S."/>
            <person name="Prabakaran S."/>
            <person name="Witkowska E."/>
            <person name="Larue G.E."/>
            <person name="Fisher S."/>
            <person name="Freeman R.M."/>
            <person name="Gunawardena J."/>
            <person name="Chu W."/>
            <person name="Stover N.A."/>
            <person name="Gregory B.D."/>
            <person name="Nowacki M."/>
            <person name="Derisi J."/>
            <person name="Roy S.W."/>
            <person name="Marshall W.F."/>
            <person name="Sood P."/>
        </authorList>
    </citation>
    <scope>NUCLEOTIDE SEQUENCE [LARGE SCALE GENOMIC DNA]</scope>
    <source>
        <strain evidence="1">WM001</strain>
    </source>
</reference>
<comment type="caution">
    <text evidence="1">The sequence shown here is derived from an EMBL/GenBank/DDBJ whole genome shotgun (WGS) entry which is preliminary data.</text>
</comment>